<evidence type="ECO:0000256" key="1">
    <source>
        <dbReference type="SAM" id="MobiDB-lite"/>
    </source>
</evidence>
<protein>
    <submittedName>
        <fullName evidence="3">Uncharacterized protein</fullName>
    </submittedName>
</protein>
<dbReference type="AlphaFoldDB" id="A0A6A0BAQ9"/>
<comment type="caution">
    <text evidence="3">The sequence shown here is derived from an EMBL/GenBank/DDBJ whole genome shotgun (WGS) entry which is preliminary data.</text>
</comment>
<evidence type="ECO:0000313" key="3">
    <source>
        <dbReference type="EMBL" id="GFH42490.1"/>
    </source>
</evidence>
<organism evidence="3 4">
    <name type="scientific">Pseudolactococcus hodotermopsidis</name>
    <dbReference type="NCBI Taxonomy" id="2709157"/>
    <lineage>
        <taxon>Bacteria</taxon>
        <taxon>Bacillati</taxon>
        <taxon>Bacillota</taxon>
        <taxon>Bacilli</taxon>
        <taxon>Lactobacillales</taxon>
        <taxon>Streptococcaceae</taxon>
        <taxon>Pseudolactococcus</taxon>
    </lineage>
</organism>
<keyword evidence="4" id="KW-1185">Reference proteome</keyword>
<sequence>MIQREWIRIGACGVIGLILGIIMAINNSTWYYALLGPFYAIGTFYGIKLILTMLGGVGKAAGKGLFSSIAGGHWIGMLVVIVLMVFVVGKILTFGWILGMFAAGKALFDAYRTDSDIGGSSSSNYDTSWDGVGSSSSSSRSKKGKSSSNDDYDNTSW</sequence>
<evidence type="ECO:0000256" key="2">
    <source>
        <dbReference type="SAM" id="Phobius"/>
    </source>
</evidence>
<name>A0A6A0BAQ9_9LACT</name>
<evidence type="ECO:0000313" key="4">
    <source>
        <dbReference type="Proteomes" id="UP000480303"/>
    </source>
</evidence>
<accession>A0A6A0BAQ9</accession>
<proteinExistence type="predicted"/>
<gene>
    <name evidence="3" type="ORF">Hs30E_10410</name>
</gene>
<feature type="transmembrane region" description="Helical" evidence="2">
    <location>
        <begin position="32"/>
        <end position="54"/>
    </location>
</feature>
<feature type="transmembrane region" description="Helical" evidence="2">
    <location>
        <begin position="74"/>
        <end position="98"/>
    </location>
</feature>
<feature type="transmembrane region" description="Helical" evidence="2">
    <location>
        <begin position="6"/>
        <end position="25"/>
    </location>
</feature>
<keyword evidence="2" id="KW-0472">Membrane</keyword>
<dbReference type="EMBL" id="BLLI01000026">
    <property type="protein sequence ID" value="GFH42490.1"/>
    <property type="molecule type" value="Genomic_DNA"/>
</dbReference>
<keyword evidence="2" id="KW-1133">Transmembrane helix</keyword>
<keyword evidence="2" id="KW-0812">Transmembrane</keyword>
<dbReference type="RefSeq" id="WP_172208574.1">
    <property type="nucleotide sequence ID" value="NZ_BLLI01000026.1"/>
</dbReference>
<dbReference type="Proteomes" id="UP000480303">
    <property type="component" value="Unassembled WGS sequence"/>
</dbReference>
<reference evidence="3 4" key="1">
    <citation type="submission" date="2020-02" db="EMBL/GenBank/DDBJ databases">
        <title>Draft genome sequence of Lactococcus sp. Hs30E4-3.</title>
        <authorList>
            <person name="Noda S."/>
            <person name="Yuki M."/>
            <person name="Ohkuma M."/>
        </authorList>
    </citation>
    <scope>NUCLEOTIDE SEQUENCE [LARGE SCALE GENOMIC DNA]</scope>
    <source>
        <strain evidence="3 4">Hs30E4-3</strain>
    </source>
</reference>
<feature type="compositionally biased region" description="Polar residues" evidence="1">
    <location>
        <begin position="118"/>
        <end position="127"/>
    </location>
</feature>
<feature type="region of interest" description="Disordered" evidence="1">
    <location>
        <begin position="117"/>
        <end position="157"/>
    </location>
</feature>